<evidence type="ECO:0000313" key="3">
    <source>
        <dbReference type="Proteomes" id="UP000824120"/>
    </source>
</evidence>
<accession>A0A9J5Z4U3</accession>
<organism evidence="2 3">
    <name type="scientific">Solanum commersonii</name>
    <name type="common">Commerson's wild potato</name>
    <name type="synonym">Commerson's nightshade</name>
    <dbReference type="NCBI Taxonomy" id="4109"/>
    <lineage>
        <taxon>Eukaryota</taxon>
        <taxon>Viridiplantae</taxon>
        <taxon>Streptophyta</taxon>
        <taxon>Embryophyta</taxon>
        <taxon>Tracheophyta</taxon>
        <taxon>Spermatophyta</taxon>
        <taxon>Magnoliopsida</taxon>
        <taxon>eudicotyledons</taxon>
        <taxon>Gunneridae</taxon>
        <taxon>Pentapetalae</taxon>
        <taxon>asterids</taxon>
        <taxon>lamiids</taxon>
        <taxon>Solanales</taxon>
        <taxon>Solanaceae</taxon>
        <taxon>Solanoideae</taxon>
        <taxon>Solaneae</taxon>
        <taxon>Solanum</taxon>
    </lineage>
</organism>
<evidence type="ECO:0000313" key="2">
    <source>
        <dbReference type="EMBL" id="KAG5606911.1"/>
    </source>
</evidence>
<keyword evidence="3" id="KW-1185">Reference proteome</keyword>
<protein>
    <submittedName>
        <fullName evidence="2">Uncharacterized protein</fullName>
    </submittedName>
</protein>
<comment type="caution">
    <text evidence="2">The sequence shown here is derived from an EMBL/GenBank/DDBJ whole genome shotgun (WGS) entry which is preliminary data.</text>
</comment>
<sequence>MQNINQHCSLLVASATTAGWSLSGWLSPSAALAVNAWQFLSVFGWSRWLPPLADDAHKRMGRGEEEGEGKRKARGGEERGGDYLLLVGWRFSLEAATWKERCGAARERRGEKEGGLAA</sequence>
<name>A0A9J5Z4U3_SOLCO</name>
<dbReference type="EMBL" id="JACXVP010000005">
    <property type="protein sequence ID" value="KAG5606911.1"/>
    <property type="molecule type" value="Genomic_DNA"/>
</dbReference>
<feature type="region of interest" description="Disordered" evidence="1">
    <location>
        <begin position="57"/>
        <end position="77"/>
    </location>
</feature>
<evidence type="ECO:0000256" key="1">
    <source>
        <dbReference type="SAM" id="MobiDB-lite"/>
    </source>
</evidence>
<dbReference type="Proteomes" id="UP000824120">
    <property type="component" value="Chromosome 5"/>
</dbReference>
<reference evidence="2 3" key="1">
    <citation type="submission" date="2020-09" db="EMBL/GenBank/DDBJ databases">
        <title>De no assembly of potato wild relative species, Solanum commersonii.</title>
        <authorList>
            <person name="Cho K."/>
        </authorList>
    </citation>
    <scope>NUCLEOTIDE SEQUENCE [LARGE SCALE GENOMIC DNA]</scope>
    <source>
        <strain evidence="2">LZ3.2</strain>
        <tissue evidence="2">Leaf</tissue>
    </source>
</reference>
<proteinExistence type="predicted"/>
<dbReference type="AlphaFoldDB" id="A0A9J5Z4U3"/>
<gene>
    <name evidence="2" type="ORF">H5410_028403</name>
</gene>